<reference evidence="5 6" key="1">
    <citation type="submission" date="2020-08" db="EMBL/GenBank/DDBJ databases">
        <title>Genomic Encyclopedia of Type Strains, Phase IV (KMG-IV): sequencing the most valuable type-strain genomes for metagenomic binning, comparative biology and taxonomic classification.</title>
        <authorList>
            <person name="Goeker M."/>
        </authorList>
    </citation>
    <scope>NUCLEOTIDE SEQUENCE [LARGE SCALE GENOMIC DNA]</scope>
    <source>
        <strain evidence="5 6">YC6886</strain>
    </source>
</reference>
<dbReference type="GO" id="GO:0000976">
    <property type="term" value="F:transcription cis-regulatory region binding"/>
    <property type="evidence" value="ECO:0007669"/>
    <property type="project" value="TreeGrafter"/>
</dbReference>
<dbReference type="Gene3D" id="3.40.50.2300">
    <property type="match status" value="2"/>
</dbReference>
<gene>
    <name evidence="5" type="ORF">HNR46_004044</name>
</gene>
<dbReference type="Pfam" id="PF13377">
    <property type="entry name" value="Peripla_BP_3"/>
    <property type="match status" value="1"/>
</dbReference>
<dbReference type="AlphaFoldDB" id="A0A840V727"/>
<dbReference type="PANTHER" id="PTHR30146">
    <property type="entry name" value="LACI-RELATED TRANSCRIPTIONAL REPRESSOR"/>
    <property type="match status" value="1"/>
</dbReference>
<dbReference type="PANTHER" id="PTHR30146:SF109">
    <property type="entry name" value="HTH-TYPE TRANSCRIPTIONAL REGULATOR GALS"/>
    <property type="match status" value="1"/>
</dbReference>
<evidence type="ECO:0000313" key="6">
    <source>
        <dbReference type="Proteomes" id="UP000557717"/>
    </source>
</evidence>
<keyword evidence="3" id="KW-0804">Transcription</keyword>
<organism evidence="5 6">
    <name type="scientific">Haloferula luteola</name>
    <dbReference type="NCBI Taxonomy" id="595692"/>
    <lineage>
        <taxon>Bacteria</taxon>
        <taxon>Pseudomonadati</taxon>
        <taxon>Verrucomicrobiota</taxon>
        <taxon>Verrucomicrobiia</taxon>
        <taxon>Verrucomicrobiales</taxon>
        <taxon>Verrucomicrobiaceae</taxon>
        <taxon>Haloferula</taxon>
    </lineage>
</organism>
<keyword evidence="6" id="KW-1185">Reference proteome</keyword>
<accession>A0A840V727</accession>
<name>A0A840V727_9BACT</name>
<dbReference type="GO" id="GO:0003700">
    <property type="term" value="F:DNA-binding transcription factor activity"/>
    <property type="evidence" value="ECO:0007669"/>
    <property type="project" value="InterPro"/>
</dbReference>
<evidence type="ECO:0000313" key="5">
    <source>
        <dbReference type="EMBL" id="MBB5353782.1"/>
    </source>
</evidence>
<keyword evidence="2" id="KW-0238">DNA-binding</keyword>
<dbReference type="CDD" id="cd06267">
    <property type="entry name" value="PBP1_LacI_sugar_binding-like"/>
    <property type="match status" value="1"/>
</dbReference>
<keyword evidence="1" id="KW-0805">Transcription regulation</keyword>
<protein>
    <recommendedName>
        <fullName evidence="4">HTH gntR-type domain-containing protein</fullName>
    </recommendedName>
</protein>
<dbReference type="InterPro" id="IPR000524">
    <property type="entry name" value="Tscrpt_reg_HTH_GntR"/>
</dbReference>
<evidence type="ECO:0000256" key="3">
    <source>
        <dbReference type="ARBA" id="ARBA00023163"/>
    </source>
</evidence>
<dbReference type="InterPro" id="IPR036390">
    <property type="entry name" value="WH_DNA-bd_sf"/>
</dbReference>
<dbReference type="RefSeq" id="WP_184022151.1">
    <property type="nucleotide sequence ID" value="NZ_JACHFD010000035.1"/>
</dbReference>
<feature type="domain" description="HTH gntR-type" evidence="4">
    <location>
        <begin position="14"/>
        <end position="71"/>
    </location>
</feature>
<sequence>MVDIPRRILIHDQLVEQLREGIRLGRWQGELPAEAKLGREFQVSRMTLRKALAQLANEHCIELGGRGRFHRILSSPMEPHEAPPRTVRCLTPYSFRAWSTGLREVFDLVVERLSAHGYRMEVEHRPALFERFQPHRFEDLVRIPDTAAWLLCFSNEEILRWFSSRRISAVVLGRVPDGAILNAIHPDSEAEGRHAAGIFYARGHREVVYLRANLTSIGDRICSEVFLSEFRRLGGTGRLVTHDTDPPSVSRCMMNLLASKPRPTGVFVGCSEVAISVVCYLQAAGLRVPDDVSVISAWDDYHLDFTFPAISRYRTDGTMIGRRVSDMLLDVVQHGRGKVRTTVVIPDFVPAGSVAQAPS</sequence>
<evidence type="ECO:0000259" key="4">
    <source>
        <dbReference type="SMART" id="SM00345"/>
    </source>
</evidence>
<dbReference type="Gene3D" id="1.10.10.10">
    <property type="entry name" value="Winged helix-like DNA-binding domain superfamily/Winged helix DNA-binding domain"/>
    <property type="match status" value="1"/>
</dbReference>
<dbReference type="SUPFAM" id="SSF46785">
    <property type="entry name" value="Winged helix' DNA-binding domain"/>
    <property type="match status" value="1"/>
</dbReference>
<dbReference type="SMART" id="SM00345">
    <property type="entry name" value="HTH_GNTR"/>
    <property type="match status" value="1"/>
</dbReference>
<dbReference type="InterPro" id="IPR036388">
    <property type="entry name" value="WH-like_DNA-bd_sf"/>
</dbReference>
<comment type="caution">
    <text evidence="5">The sequence shown here is derived from an EMBL/GenBank/DDBJ whole genome shotgun (WGS) entry which is preliminary data.</text>
</comment>
<evidence type="ECO:0000256" key="2">
    <source>
        <dbReference type="ARBA" id="ARBA00023125"/>
    </source>
</evidence>
<dbReference type="InterPro" id="IPR046335">
    <property type="entry name" value="LacI/GalR-like_sensor"/>
</dbReference>
<dbReference type="CDD" id="cd07377">
    <property type="entry name" value="WHTH_GntR"/>
    <property type="match status" value="1"/>
</dbReference>
<dbReference type="InterPro" id="IPR028082">
    <property type="entry name" value="Peripla_BP_I"/>
</dbReference>
<dbReference type="Pfam" id="PF00392">
    <property type="entry name" value="GntR"/>
    <property type="match status" value="1"/>
</dbReference>
<evidence type="ECO:0000256" key="1">
    <source>
        <dbReference type="ARBA" id="ARBA00023015"/>
    </source>
</evidence>
<proteinExistence type="predicted"/>
<dbReference type="EMBL" id="JACHFD010000035">
    <property type="protein sequence ID" value="MBB5353782.1"/>
    <property type="molecule type" value="Genomic_DNA"/>
</dbReference>
<dbReference type="Proteomes" id="UP000557717">
    <property type="component" value="Unassembled WGS sequence"/>
</dbReference>
<dbReference type="PRINTS" id="PR00035">
    <property type="entry name" value="HTHGNTR"/>
</dbReference>
<dbReference type="SUPFAM" id="SSF53822">
    <property type="entry name" value="Periplasmic binding protein-like I"/>
    <property type="match status" value="1"/>
</dbReference>